<evidence type="ECO:0008006" key="4">
    <source>
        <dbReference type="Google" id="ProtNLM"/>
    </source>
</evidence>
<protein>
    <recommendedName>
        <fullName evidence="4">Orphan protein</fullName>
    </recommendedName>
</protein>
<dbReference type="RefSeq" id="WP_192509454.1">
    <property type="nucleotide sequence ID" value="NZ_AQGV01000015.1"/>
</dbReference>
<evidence type="ECO:0000313" key="2">
    <source>
        <dbReference type="EMBL" id="MBE0370325.1"/>
    </source>
</evidence>
<feature type="region of interest" description="Disordered" evidence="1">
    <location>
        <begin position="14"/>
        <end position="50"/>
    </location>
</feature>
<accession>A0ABR9EJA0</accession>
<proteinExistence type="predicted"/>
<dbReference type="EMBL" id="AQGV01000015">
    <property type="protein sequence ID" value="MBE0370325.1"/>
    <property type="molecule type" value="Genomic_DNA"/>
</dbReference>
<evidence type="ECO:0000256" key="1">
    <source>
        <dbReference type="SAM" id="MobiDB-lite"/>
    </source>
</evidence>
<keyword evidence="3" id="KW-1185">Reference proteome</keyword>
<evidence type="ECO:0000313" key="3">
    <source>
        <dbReference type="Proteomes" id="UP000615755"/>
    </source>
</evidence>
<sequence>MDIKCDQIQVKAKLKTQEPTSSSASADVDNGEINEALTPDENCECAPENETLNEDDLARWSSSVAVDLKRYVDLKFAQFVRQKRP</sequence>
<gene>
    <name evidence="2" type="ORF">PAUR_b0327</name>
</gene>
<comment type="caution">
    <text evidence="2">The sequence shown here is derived from an EMBL/GenBank/DDBJ whole genome shotgun (WGS) entry which is preliminary data.</text>
</comment>
<dbReference type="Proteomes" id="UP000615755">
    <property type="component" value="Unassembled WGS sequence"/>
</dbReference>
<organism evidence="2 3">
    <name type="scientific">Pseudoalteromonas aurantia 208</name>
    <dbReference type="NCBI Taxonomy" id="1314867"/>
    <lineage>
        <taxon>Bacteria</taxon>
        <taxon>Pseudomonadati</taxon>
        <taxon>Pseudomonadota</taxon>
        <taxon>Gammaproteobacteria</taxon>
        <taxon>Alteromonadales</taxon>
        <taxon>Pseudoalteromonadaceae</taxon>
        <taxon>Pseudoalteromonas</taxon>
    </lineage>
</organism>
<reference evidence="2 3" key="1">
    <citation type="submission" date="2015-03" db="EMBL/GenBank/DDBJ databases">
        <title>Genome sequence of Pseudoalteromonas aurantia.</title>
        <authorList>
            <person name="Xie B.-B."/>
            <person name="Rong J.-C."/>
            <person name="Qin Q.-L."/>
            <person name="Zhang Y.-Z."/>
        </authorList>
    </citation>
    <scope>NUCLEOTIDE SEQUENCE [LARGE SCALE GENOMIC DNA]</scope>
    <source>
        <strain evidence="2 3">208</strain>
    </source>
</reference>
<name>A0ABR9EJA0_9GAMM</name>